<reference evidence="8" key="1">
    <citation type="submission" date="2025-08" db="UniProtKB">
        <authorList>
            <consortium name="RefSeq"/>
        </authorList>
    </citation>
    <scope>IDENTIFICATION</scope>
    <source>
        <tissue evidence="8">Whole organism</tissue>
    </source>
</reference>
<dbReference type="PANTHER" id="PTHR11552">
    <property type="entry name" value="GLUCOSE-METHANOL-CHOLINE GMC OXIDOREDUCTASE"/>
    <property type="match status" value="1"/>
</dbReference>
<evidence type="ECO:0000256" key="1">
    <source>
        <dbReference type="ARBA" id="ARBA00001974"/>
    </source>
</evidence>
<evidence type="ECO:0000256" key="4">
    <source>
        <dbReference type="ARBA" id="ARBA00022827"/>
    </source>
</evidence>
<dbReference type="PANTHER" id="PTHR11552:SF147">
    <property type="entry name" value="CHOLINE DEHYDROGENASE, MITOCHONDRIAL"/>
    <property type="match status" value="1"/>
</dbReference>
<evidence type="ECO:0000259" key="6">
    <source>
        <dbReference type="PROSITE" id="PS00624"/>
    </source>
</evidence>
<comment type="cofactor">
    <cofactor evidence="1 5">
        <name>FAD</name>
        <dbReference type="ChEBI" id="CHEBI:57692"/>
    </cofactor>
</comment>
<protein>
    <submittedName>
        <fullName evidence="8">Glucose dehydrogenase [FAD, quinone]-like</fullName>
    </submittedName>
</protein>
<dbReference type="OrthoDB" id="269227at2759"/>
<dbReference type="RefSeq" id="XP_052130808.1">
    <property type="nucleotide sequence ID" value="XM_052274848.1"/>
</dbReference>
<dbReference type="Gene3D" id="3.50.50.60">
    <property type="entry name" value="FAD/NAD(P)-binding domain"/>
    <property type="match status" value="1"/>
</dbReference>
<evidence type="ECO:0000256" key="2">
    <source>
        <dbReference type="ARBA" id="ARBA00010790"/>
    </source>
</evidence>
<dbReference type="Proteomes" id="UP000504606">
    <property type="component" value="Unplaced"/>
</dbReference>
<feature type="binding site" evidence="5">
    <location>
        <begin position="140"/>
        <end position="143"/>
    </location>
    <ligand>
        <name>FAD</name>
        <dbReference type="ChEBI" id="CHEBI:57692"/>
    </ligand>
</feature>
<dbReference type="Gene3D" id="3.30.560.10">
    <property type="entry name" value="Glucose Oxidase, domain 3"/>
    <property type="match status" value="1"/>
</dbReference>
<evidence type="ECO:0000256" key="5">
    <source>
        <dbReference type="PIRSR" id="PIRSR000137-2"/>
    </source>
</evidence>
<evidence type="ECO:0000313" key="7">
    <source>
        <dbReference type="Proteomes" id="UP000504606"/>
    </source>
</evidence>
<organism evidence="7 8">
    <name type="scientific">Frankliniella occidentalis</name>
    <name type="common">Western flower thrips</name>
    <name type="synonym">Euthrips occidentalis</name>
    <dbReference type="NCBI Taxonomy" id="133901"/>
    <lineage>
        <taxon>Eukaryota</taxon>
        <taxon>Metazoa</taxon>
        <taxon>Ecdysozoa</taxon>
        <taxon>Arthropoda</taxon>
        <taxon>Hexapoda</taxon>
        <taxon>Insecta</taxon>
        <taxon>Pterygota</taxon>
        <taxon>Neoptera</taxon>
        <taxon>Paraneoptera</taxon>
        <taxon>Thysanoptera</taxon>
        <taxon>Terebrantia</taxon>
        <taxon>Thripoidea</taxon>
        <taxon>Thripidae</taxon>
        <taxon>Frankliniella</taxon>
    </lineage>
</organism>
<dbReference type="InterPro" id="IPR007867">
    <property type="entry name" value="GMC_OxRtase_C"/>
</dbReference>
<accession>A0A9C6X814</accession>
<dbReference type="InterPro" id="IPR000172">
    <property type="entry name" value="GMC_OxRdtase_N"/>
</dbReference>
<dbReference type="KEGG" id="foc:113213064"/>
<sequence length="605" mass="65416">MVASLAAGTSSVNGCDASSPILVFYAAALSSILRDHEAQKQSASERERDERTEYDYIVVGGGAAGSVLAARLSEDPATKVLLLEKGGHEAPEARVPGLMINNIGSAMSELYKAVPEPQNCNGTGCLLNVAAVLGGGSTINGMVFVRGSDVDFDTWANLTGDDRWSYRNVLPYFKKSEDNLDFAVNWDRRFHGHGGPQKVSWESYRHPAMTPLAAALNKLGLPYRRDVNGRAQLGQTIAQSTQVDGERWSTYRSYLEPVVAERSNLRVETFAIARKVLLEETVAGLQAVGVKYENAGGQVIEVRASKEVIVSAGALNSPQLLLLSGIGPSKHLKTLGVPVVADLPVGEGLEDHTGVLGIRYKCGPPLCAFDWETRQEDLRQYKSSREGALAATNMMQLMAFFRSKLAKPGTGHQPDLQLLFFGTTQTEEIGPLCLAGDSWRVNRVIVGVSLLRPESKGWVRLNASDPHGTPLVNLNFFGDDQGHDLATTVEGLRVAVRMEEPLRNTGLTLDTTSNPQCADFPMGSDDFLRCVARTTTTTAWHWTGTCRMGRDDDSSAVVDSQLRVRGVRGLRVADASVMPTIPSGNTFAATIMVAEVAADLIRRGE</sequence>
<dbReference type="GeneID" id="113213064"/>
<keyword evidence="7" id="KW-1185">Reference proteome</keyword>
<feature type="binding site" evidence="5">
    <location>
        <position position="132"/>
    </location>
    <ligand>
        <name>FAD</name>
        <dbReference type="ChEBI" id="CHEBI:57692"/>
    </ligand>
</feature>
<dbReference type="SUPFAM" id="SSF51905">
    <property type="entry name" value="FAD/NAD(P)-binding domain"/>
    <property type="match status" value="1"/>
</dbReference>
<dbReference type="Pfam" id="PF05199">
    <property type="entry name" value="GMC_oxred_C"/>
    <property type="match status" value="1"/>
</dbReference>
<dbReference type="InterPro" id="IPR012132">
    <property type="entry name" value="GMC_OxRdtase"/>
</dbReference>
<dbReference type="PIRSF" id="PIRSF000137">
    <property type="entry name" value="Alcohol_oxidase"/>
    <property type="match status" value="1"/>
</dbReference>
<dbReference type="GO" id="GO:0050660">
    <property type="term" value="F:flavin adenine dinucleotide binding"/>
    <property type="evidence" value="ECO:0007669"/>
    <property type="project" value="InterPro"/>
</dbReference>
<comment type="similarity">
    <text evidence="2">Belongs to the GMC oxidoreductase family.</text>
</comment>
<proteinExistence type="inferred from homology"/>
<dbReference type="PROSITE" id="PS00624">
    <property type="entry name" value="GMC_OXRED_2"/>
    <property type="match status" value="1"/>
</dbReference>
<feature type="binding site" evidence="5">
    <location>
        <begin position="540"/>
        <end position="541"/>
    </location>
    <ligand>
        <name>FAD</name>
        <dbReference type="ChEBI" id="CHEBI:57692"/>
    </ligand>
</feature>
<dbReference type="Pfam" id="PF00732">
    <property type="entry name" value="GMC_oxred_N"/>
    <property type="match status" value="1"/>
</dbReference>
<gene>
    <name evidence="8" type="primary">LOC113213064</name>
</gene>
<feature type="domain" description="Glucose-methanol-choline oxidoreductase N-terminal" evidence="6">
    <location>
        <begin position="313"/>
        <end position="327"/>
    </location>
</feature>
<evidence type="ECO:0000313" key="8">
    <source>
        <dbReference type="RefSeq" id="XP_052130808.1"/>
    </source>
</evidence>
<keyword evidence="3" id="KW-0285">Flavoprotein</keyword>
<dbReference type="GO" id="GO:0016614">
    <property type="term" value="F:oxidoreductase activity, acting on CH-OH group of donors"/>
    <property type="evidence" value="ECO:0007669"/>
    <property type="project" value="InterPro"/>
</dbReference>
<evidence type="ECO:0000256" key="3">
    <source>
        <dbReference type="ARBA" id="ARBA00022630"/>
    </source>
</evidence>
<dbReference type="InterPro" id="IPR036188">
    <property type="entry name" value="FAD/NAD-bd_sf"/>
</dbReference>
<dbReference type="SUPFAM" id="SSF54373">
    <property type="entry name" value="FAD-linked reductases, C-terminal domain"/>
    <property type="match status" value="1"/>
</dbReference>
<name>A0A9C6X814_FRAOC</name>
<dbReference type="AlphaFoldDB" id="A0A9C6X814"/>
<keyword evidence="4 5" id="KW-0274">FAD</keyword>